<dbReference type="Pfam" id="PF08699">
    <property type="entry name" value="ArgoL1"/>
    <property type="match status" value="1"/>
</dbReference>
<dbReference type="InterPro" id="IPR032474">
    <property type="entry name" value="Argonaute_N"/>
</dbReference>
<dbReference type="Pfam" id="PF16488">
    <property type="entry name" value="ArgoL2"/>
    <property type="match status" value="1"/>
</dbReference>
<dbReference type="AlphaFoldDB" id="A0A4Y7SSX2"/>
<sequence>MSHRGGRAGGGRGGGRGGGGPHPGDRGGAPPHRGRGGGFDRGGPPRGGPGGGRGYDNRGRGGPPGGGRGGFSGPVIFKEGTPAQIPPRLDDRTQQALISSFKKVAVTSPERPLRPGYGTRGTPVTLRANFFAVRLPKGPIYRYTVEITPKQALGARKARIFQLLERSPLCQPHLGYIAHDKSERLVSARKLPQPLDIQVRYTDYDGVPVPADATTYQVSITFLDELKMDELTKYLDGNPQSRNYDPLPLVSSLNLVLQQQAQRTGVRVGPSRFFFPSSQETPKIAFTRDLYLKQGFFVSVRPGFKQLMVNVNACMTAFVEPGNLADRMLSFRDSSYGSMPTLSRAMIRSIKVRTKHLNHRKKLEAIGTTTARNTFFDCQELGGKTSVEQYFKKKYKITLKHPTDLPVVNLGSHKKPNWTPAELCTIDDGCHYREKVDIVKIASIRPKQAGEAITQTGFNVLGFTPPVAQPQQDFGISVDPEMAVVPGRELPPPSVQYRGNPIRANNGSWNIVDLKFRVGGTAKAWWVLVLKEQWPPGRGAPHYAIRDNQDPRLKKLVDDFRAKMRSAGVAIPDALPKLLPLTTLPTLDEDPGRLRALATIRNGLKATLDQSAQKKEPPPGFMLVLLEKRDNFIYPGIKRIGDVELGIMTIHLQLPKALDSHEVGNKRDQYLSNVALKVNTKLGGVNHLLEENAMKWLRKKKTIMVGIDVTHPGPGSRDGSPSIAAVVASVDDNFVQFPASLEIQKGKQEMVDGLSDMIVERLRMYERKNKALPERMFVYRDGVSEGQFDIVIESELPAILSAFNKLSTTSRGNKPYRPSLSIIICGKRHHAKFWPTDSQFADKNGNTRPGTVVDKGITGVFDFDFYLQAHAGLQGFVKSTHYTVVYDENNLSADEIQQGTHDTSYLYARATKAVSLIPAAYYADLACERGRCYLNDFLASDAATTVGGQTPAAPRGFLDRKAEKEEREKRVFEAAKRAWGNGLHDNIKERMFYI</sequence>
<dbReference type="InterPro" id="IPR036397">
    <property type="entry name" value="RNaseH_sf"/>
</dbReference>
<dbReference type="CDD" id="cd04657">
    <property type="entry name" value="Piwi_ago-like"/>
    <property type="match status" value="1"/>
</dbReference>
<dbReference type="PROSITE" id="PS50822">
    <property type="entry name" value="PIWI"/>
    <property type="match status" value="1"/>
</dbReference>
<dbReference type="InterPro" id="IPR045246">
    <property type="entry name" value="Piwi_ago-like"/>
</dbReference>
<reference evidence="4 5" key="1">
    <citation type="journal article" date="2019" name="Nat. Ecol. Evol.">
        <title>Megaphylogeny resolves global patterns of mushroom evolution.</title>
        <authorList>
            <person name="Varga T."/>
            <person name="Krizsan K."/>
            <person name="Foldi C."/>
            <person name="Dima B."/>
            <person name="Sanchez-Garcia M."/>
            <person name="Sanchez-Ramirez S."/>
            <person name="Szollosi G.J."/>
            <person name="Szarkandi J.G."/>
            <person name="Papp V."/>
            <person name="Albert L."/>
            <person name="Andreopoulos W."/>
            <person name="Angelini C."/>
            <person name="Antonin V."/>
            <person name="Barry K.W."/>
            <person name="Bougher N.L."/>
            <person name="Buchanan P."/>
            <person name="Buyck B."/>
            <person name="Bense V."/>
            <person name="Catcheside P."/>
            <person name="Chovatia M."/>
            <person name="Cooper J."/>
            <person name="Damon W."/>
            <person name="Desjardin D."/>
            <person name="Finy P."/>
            <person name="Geml J."/>
            <person name="Haridas S."/>
            <person name="Hughes K."/>
            <person name="Justo A."/>
            <person name="Karasinski D."/>
            <person name="Kautmanova I."/>
            <person name="Kiss B."/>
            <person name="Kocsube S."/>
            <person name="Kotiranta H."/>
            <person name="LaButti K.M."/>
            <person name="Lechner B.E."/>
            <person name="Liimatainen K."/>
            <person name="Lipzen A."/>
            <person name="Lukacs Z."/>
            <person name="Mihaltcheva S."/>
            <person name="Morgado L.N."/>
            <person name="Niskanen T."/>
            <person name="Noordeloos M.E."/>
            <person name="Ohm R.A."/>
            <person name="Ortiz-Santana B."/>
            <person name="Ovrebo C."/>
            <person name="Racz N."/>
            <person name="Riley R."/>
            <person name="Savchenko A."/>
            <person name="Shiryaev A."/>
            <person name="Soop K."/>
            <person name="Spirin V."/>
            <person name="Szebenyi C."/>
            <person name="Tomsovsky M."/>
            <person name="Tulloss R.E."/>
            <person name="Uehling J."/>
            <person name="Grigoriev I.V."/>
            <person name="Vagvolgyi C."/>
            <person name="Papp T."/>
            <person name="Martin F.M."/>
            <person name="Miettinen O."/>
            <person name="Hibbett D.S."/>
            <person name="Nagy L.G."/>
        </authorList>
    </citation>
    <scope>NUCLEOTIDE SEQUENCE [LARGE SCALE GENOMIC DNA]</scope>
    <source>
        <strain evidence="4 5">FP101781</strain>
    </source>
</reference>
<evidence type="ECO:0000313" key="5">
    <source>
        <dbReference type="Proteomes" id="UP000298030"/>
    </source>
</evidence>
<keyword evidence="5" id="KW-1185">Reference proteome</keyword>
<protein>
    <submittedName>
        <fullName evidence="4">QDE2 protein</fullName>
    </submittedName>
</protein>
<organism evidence="4 5">
    <name type="scientific">Coprinellus micaceus</name>
    <name type="common">Glistening ink-cap mushroom</name>
    <name type="synonym">Coprinus micaceus</name>
    <dbReference type="NCBI Taxonomy" id="71717"/>
    <lineage>
        <taxon>Eukaryota</taxon>
        <taxon>Fungi</taxon>
        <taxon>Dikarya</taxon>
        <taxon>Basidiomycota</taxon>
        <taxon>Agaricomycotina</taxon>
        <taxon>Agaricomycetes</taxon>
        <taxon>Agaricomycetidae</taxon>
        <taxon>Agaricales</taxon>
        <taxon>Agaricineae</taxon>
        <taxon>Psathyrellaceae</taxon>
        <taxon>Coprinellus</taxon>
    </lineage>
</organism>
<dbReference type="GO" id="GO:0003723">
    <property type="term" value="F:RNA binding"/>
    <property type="evidence" value="ECO:0007669"/>
    <property type="project" value="InterPro"/>
</dbReference>
<dbReference type="SUPFAM" id="SSF101690">
    <property type="entry name" value="PAZ domain"/>
    <property type="match status" value="1"/>
</dbReference>
<dbReference type="InterPro" id="IPR012337">
    <property type="entry name" value="RNaseH-like_sf"/>
</dbReference>
<dbReference type="SMART" id="SM00950">
    <property type="entry name" value="Piwi"/>
    <property type="match status" value="1"/>
</dbReference>
<dbReference type="EMBL" id="QPFP01000061">
    <property type="protein sequence ID" value="TEB24973.1"/>
    <property type="molecule type" value="Genomic_DNA"/>
</dbReference>
<dbReference type="InterPro" id="IPR014811">
    <property type="entry name" value="ArgoL1"/>
</dbReference>
<dbReference type="InterPro" id="IPR003100">
    <property type="entry name" value="PAZ_dom"/>
</dbReference>
<dbReference type="Gene3D" id="3.40.50.2300">
    <property type="match status" value="1"/>
</dbReference>
<feature type="domain" description="PAZ" evidence="2">
    <location>
        <begin position="323"/>
        <end position="428"/>
    </location>
</feature>
<gene>
    <name evidence="4" type="ORF">FA13DRAFT_1738784</name>
</gene>
<feature type="compositionally biased region" description="Gly residues" evidence="1">
    <location>
        <begin position="7"/>
        <end position="22"/>
    </location>
</feature>
<dbReference type="Proteomes" id="UP000298030">
    <property type="component" value="Unassembled WGS sequence"/>
</dbReference>
<dbReference type="STRING" id="71717.A0A4Y7SSX2"/>
<evidence type="ECO:0000259" key="2">
    <source>
        <dbReference type="PROSITE" id="PS50821"/>
    </source>
</evidence>
<dbReference type="Gene3D" id="3.30.420.10">
    <property type="entry name" value="Ribonuclease H-like superfamily/Ribonuclease H"/>
    <property type="match status" value="1"/>
</dbReference>
<evidence type="ECO:0000259" key="3">
    <source>
        <dbReference type="PROSITE" id="PS50822"/>
    </source>
</evidence>
<proteinExistence type="predicted"/>
<comment type="caution">
    <text evidence="4">The sequence shown here is derived from an EMBL/GenBank/DDBJ whole genome shotgun (WGS) entry which is preliminary data.</text>
</comment>
<feature type="region of interest" description="Disordered" evidence="1">
    <location>
        <begin position="1"/>
        <end position="88"/>
    </location>
</feature>
<dbReference type="Gene3D" id="2.170.260.10">
    <property type="entry name" value="paz domain"/>
    <property type="match status" value="1"/>
</dbReference>
<name>A0A4Y7SSX2_COPMI</name>
<evidence type="ECO:0000313" key="4">
    <source>
        <dbReference type="EMBL" id="TEB24973.1"/>
    </source>
</evidence>
<feature type="compositionally biased region" description="Gly residues" evidence="1">
    <location>
        <begin position="36"/>
        <end position="72"/>
    </location>
</feature>
<dbReference type="InterPro" id="IPR032472">
    <property type="entry name" value="ArgoL2"/>
</dbReference>
<dbReference type="SMART" id="SM01163">
    <property type="entry name" value="DUF1785"/>
    <property type="match status" value="1"/>
</dbReference>
<dbReference type="CDD" id="cd02846">
    <property type="entry name" value="PAZ_argonaute_like"/>
    <property type="match status" value="1"/>
</dbReference>
<dbReference type="InterPro" id="IPR036085">
    <property type="entry name" value="PAZ_dom_sf"/>
</dbReference>
<dbReference type="Pfam" id="PF16486">
    <property type="entry name" value="ArgoN"/>
    <property type="match status" value="1"/>
</dbReference>
<dbReference type="OrthoDB" id="10252740at2759"/>
<accession>A0A4Y7SSX2</accession>
<feature type="domain" description="Piwi" evidence="3">
    <location>
        <begin position="621"/>
        <end position="935"/>
    </location>
</feature>
<dbReference type="InterPro" id="IPR003165">
    <property type="entry name" value="Piwi"/>
</dbReference>
<evidence type="ECO:0000256" key="1">
    <source>
        <dbReference type="SAM" id="MobiDB-lite"/>
    </source>
</evidence>
<dbReference type="Pfam" id="PF02170">
    <property type="entry name" value="PAZ"/>
    <property type="match status" value="1"/>
</dbReference>
<dbReference type="PANTHER" id="PTHR22891">
    <property type="entry name" value="EUKARYOTIC TRANSLATION INITIATION FACTOR 2C"/>
    <property type="match status" value="1"/>
</dbReference>
<dbReference type="Pfam" id="PF02171">
    <property type="entry name" value="Piwi"/>
    <property type="match status" value="1"/>
</dbReference>
<dbReference type="SUPFAM" id="SSF53098">
    <property type="entry name" value="Ribonuclease H-like"/>
    <property type="match status" value="1"/>
</dbReference>
<dbReference type="PROSITE" id="PS50821">
    <property type="entry name" value="PAZ"/>
    <property type="match status" value="1"/>
</dbReference>